<sequence>MMRTRMRWTLPLYTTWLKTSGLN</sequence>
<proteinExistence type="predicted"/>
<protein>
    <submittedName>
        <fullName evidence="1">F-box/kelch-repeat protein At1g15670-like</fullName>
    </submittedName>
</protein>
<accession>A0A2P2P4E2</accession>
<organism evidence="1">
    <name type="scientific">Rhizophora mucronata</name>
    <name type="common">Asiatic mangrove</name>
    <dbReference type="NCBI Taxonomy" id="61149"/>
    <lineage>
        <taxon>Eukaryota</taxon>
        <taxon>Viridiplantae</taxon>
        <taxon>Streptophyta</taxon>
        <taxon>Embryophyta</taxon>
        <taxon>Tracheophyta</taxon>
        <taxon>Spermatophyta</taxon>
        <taxon>Magnoliopsida</taxon>
        <taxon>eudicotyledons</taxon>
        <taxon>Gunneridae</taxon>
        <taxon>Pentapetalae</taxon>
        <taxon>rosids</taxon>
        <taxon>fabids</taxon>
        <taxon>Malpighiales</taxon>
        <taxon>Rhizophoraceae</taxon>
        <taxon>Rhizophora</taxon>
    </lineage>
</organism>
<evidence type="ECO:0000313" key="1">
    <source>
        <dbReference type="EMBL" id="MBX49549.1"/>
    </source>
</evidence>
<reference evidence="1" key="1">
    <citation type="submission" date="2018-02" db="EMBL/GenBank/DDBJ databases">
        <title>Rhizophora mucronata_Transcriptome.</title>
        <authorList>
            <person name="Meera S.P."/>
            <person name="Sreeshan A."/>
            <person name="Augustine A."/>
        </authorList>
    </citation>
    <scope>NUCLEOTIDE SEQUENCE</scope>
    <source>
        <tissue evidence="1">Leaf</tissue>
    </source>
</reference>
<dbReference type="EMBL" id="GGEC01069065">
    <property type="protein sequence ID" value="MBX49549.1"/>
    <property type="molecule type" value="Transcribed_RNA"/>
</dbReference>
<dbReference type="AlphaFoldDB" id="A0A2P2P4E2"/>
<name>A0A2P2P4E2_RHIMU</name>